<comment type="caution">
    <text evidence="3">The sequence shown here is derived from an EMBL/GenBank/DDBJ whole genome shotgun (WGS) entry which is preliminary data.</text>
</comment>
<feature type="compositionally biased region" description="Polar residues" evidence="1">
    <location>
        <begin position="352"/>
        <end position="363"/>
    </location>
</feature>
<dbReference type="AlphaFoldDB" id="A0A9D4TRA4"/>
<name>A0A9D4TRA4_CHLVU</name>
<dbReference type="Gene3D" id="1.20.1270.60">
    <property type="entry name" value="Arfaptin homology (AH) domain/BAR domain"/>
    <property type="match status" value="1"/>
</dbReference>
<feature type="region of interest" description="Disordered" evidence="1">
    <location>
        <begin position="253"/>
        <end position="306"/>
    </location>
</feature>
<dbReference type="InterPro" id="IPR027267">
    <property type="entry name" value="AH/BAR_dom_sf"/>
</dbReference>
<feature type="region of interest" description="Disordered" evidence="1">
    <location>
        <begin position="314"/>
        <end position="333"/>
    </location>
</feature>
<sequence length="372" mass="38857">MGVILRLKERVRECSCFGAAPHVPLTSNARNEEMLKAASRFSIQVGNCMDAIKAGCATNLKLLSTTQTAMSQVLPQAYDDHGEGAVPVTTAIPVGGHGAEPEKVSSLGNEMVHKLEIEVLAPLTRWQGVHSQLQSRYKALENARLEVDARRHDHSKVAQKVSAMRVKVSDGIQPETKVDPLIHALSHKEAQVKIATENFDQQEAQLARDLEALITDAHYLKHYIAAALRLQGTALLDGSDTFGELDSSATQAQAAATSPASANGRALPASPLGTSSIASEAGEAKHAEVTDSANVRPGRLNDGPPRVVVEEVTNTGAGGSAASPRGVSPSVTSAGATSFAASDLASIGGMLGNSSPVVDNLATSRRPASVTS</sequence>
<dbReference type="EMBL" id="SIDB01000005">
    <property type="protein sequence ID" value="KAI3432583.1"/>
    <property type="molecule type" value="Genomic_DNA"/>
</dbReference>
<keyword evidence="4" id="KW-1185">Reference proteome</keyword>
<evidence type="ECO:0000259" key="2">
    <source>
        <dbReference type="Pfam" id="PF03114"/>
    </source>
</evidence>
<dbReference type="Pfam" id="PF03114">
    <property type="entry name" value="BAR"/>
    <property type="match status" value="1"/>
</dbReference>
<feature type="compositionally biased region" description="Low complexity" evidence="1">
    <location>
        <begin position="253"/>
        <end position="262"/>
    </location>
</feature>
<accession>A0A9D4TRA4</accession>
<feature type="region of interest" description="Disordered" evidence="1">
    <location>
        <begin position="350"/>
        <end position="372"/>
    </location>
</feature>
<dbReference type="OrthoDB" id="511530at2759"/>
<reference evidence="3" key="2">
    <citation type="submission" date="2020-11" db="EMBL/GenBank/DDBJ databases">
        <authorList>
            <person name="Cecchin M."/>
            <person name="Marcolungo L."/>
            <person name="Rossato M."/>
            <person name="Girolomoni L."/>
            <person name="Cosentino E."/>
            <person name="Cuine S."/>
            <person name="Li-Beisson Y."/>
            <person name="Delledonne M."/>
            <person name="Ballottari M."/>
        </authorList>
    </citation>
    <scope>NUCLEOTIDE SEQUENCE</scope>
    <source>
        <strain evidence="3">211/11P</strain>
        <tissue evidence="3">Whole cell</tissue>
    </source>
</reference>
<dbReference type="InterPro" id="IPR004148">
    <property type="entry name" value="BAR_dom"/>
</dbReference>
<dbReference type="SUPFAM" id="SSF103657">
    <property type="entry name" value="BAR/IMD domain-like"/>
    <property type="match status" value="1"/>
</dbReference>
<gene>
    <name evidence="3" type="ORF">D9Q98_004132</name>
</gene>
<evidence type="ECO:0000256" key="1">
    <source>
        <dbReference type="SAM" id="MobiDB-lite"/>
    </source>
</evidence>
<organism evidence="3 4">
    <name type="scientific">Chlorella vulgaris</name>
    <name type="common">Green alga</name>
    <dbReference type="NCBI Taxonomy" id="3077"/>
    <lineage>
        <taxon>Eukaryota</taxon>
        <taxon>Viridiplantae</taxon>
        <taxon>Chlorophyta</taxon>
        <taxon>core chlorophytes</taxon>
        <taxon>Trebouxiophyceae</taxon>
        <taxon>Chlorellales</taxon>
        <taxon>Chlorellaceae</taxon>
        <taxon>Chlorella clade</taxon>
        <taxon>Chlorella</taxon>
    </lineage>
</organism>
<proteinExistence type="predicted"/>
<protein>
    <recommendedName>
        <fullName evidence="2">BAR domain-containing protein</fullName>
    </recommendedName>
</protein>
<evidence type="ECO:0000313" key="3">
    <source>
        <dbReference type="EMBL" id="KAI3432583.1"/>
    </source>
</evidence>
<reference evidence="3" key="1">
    <citation type="journal article" date="2019" name="Plant J.">
        <title>Chlorella vulgaris genome assembly and annotation reveals the molecular basis for metabolic acclimation to high light conditions.</title>
        <authorList>
            <person name="Cecchin M."/>
            <person name="Marcolungo L."/>
            <person name="Rossato M."/>
            <person name="Girolomoni L."/>
            <person name="Cosentino E."/>
            <person name="Cuine S."/>
            <person name="Li-Beisson Y."/>
            <person name="Delledonne M."/>
            <person name="Ballottari M."/>
        </authorList>
    </citation>
    <scope>NUCLEOTIDE SEQUENCE</scope>
    <source>
        <strain evidence="3">211/11P</strain>
    </source>
</reference>
<dbReference type="GO" id="GO:0005737">
    <property type="term" value="C:cytoplasm"/>
    <property type="evidence" value="ECO:0007669"/>
    <property type="project" value="InterPro"/>
</dbReference>
<feature type="domain" description="BAR" evidence="2">
    <location>
        <begin position="44"/>
        <end position="217"/>
    </location>
</feature>
<dbReference type="Proteomes" id="UP001055712">
    <property type="component" value="Unassembled WGS sequence"/>
</dbReference>
<evidence type="ECO:0000313" key="4">
    <source>
        <dbReference type="Proteomes" id="UP001055712"/>
    </source>
</evidence>